<dbReference type="GO" id="GO:0051896">
    <property type="term" value="P:regulation of phosphatidylinositol 3-kinase/protein kinase B signal transduction"/>
    <property type="evidence" value="ECO:0007669"/>
    <property type="project" value="TreeGrafter"/>
</dbReference>
<dbReference type="STRING" id="112498.A0A2D3VMH0"/>
<reference evidence="6 7" key="1">
    <citation type="submission" date="2016-03" db="EMBL/GenBank/DDBJ databases">
        <authorList>
            <person name="Ploux O."/>
        </authorList>
    </citation>
    <scope>NUCLEOTIDE SEQUENCE [LARGE SCALE GENOMIC DNA]</scope>
    <source>
        <strain evidence="6 7">URUG2</strain>
    </source>
</reference>
<evidence type="ECO:0000259" key="5">
    <source>
        <dbReference type="PROSITE" id="PS51181"/>
    </source>
</evidence>
<dbReference type="InterPro" id="IPR016130">
    <property type="entry name" value="Tyr_Pase_AS"/>
</dbReference>
<organism evidence="6 7">
    <name type="scientific">Ramularia collo-cygni</name>
    <dbReference type="NCBI Taxonomy" id="112498"/>
    <lineage>
        <taxon>Eukaryota</taxon>
        <taxon>Fungi</taxon>
        <taxon>Dikarya</taxon>
        <taxon>Ascomycota</taxon>
        <taxon>Pezizomycotina</taxon>
        <taxon>Dothideomycetes</taxon>
        <taxon>Dothideomycetidae</taxon>
        <taxon>Mycosphaerellales</taxon>
        <taxon>Mycosphaerellaceae</taxon>
        <taxon>Ramularia</taxon>
    </lineage>
</organism>
<dbReference type="GO" id="GO:0005634">
    <property type="term" value="C:nucleus"/>
    <property type="evidence" value="ECO:0007669"/>
    <property type="project" value="TreeGrafter"/>
</dbReference>
<evidence type="ECO:0000313" key="6">
    <source>
        <dbReference type="EMBL" id="CZT23954.1"/>
    </source>
</evidence>
<dbReference type="PANTHER" id="PTHR12305:SF81">
    <property type="entry name" value="PHOSPHATIDYLINOSITOL 3,4,5-TRISPHOSPHATE 3-PHOSPHATASE AND DUAL-SPECIFICITY PROTEIN PHOSPHATASE PTEN"/>
    <property type="match status" value="1"/>
</dbReference>
<evidence type="ECO:0000256" key="1">
    <source>
        <dbReference type="ARBA" id="ARBA00013015"/>
    </source>
</evidence>
<sequence>MDILRKIVASPRARHDEANLDLCYVTDNLIATSGPSGTYPQIVYRNPLSQLVKFLDSKHADNWAIWEFRAEGTGYPDDEVYNRIRHYPWPDHHPPPFALVPLMMASMREWRRGNDNRVCVVHCKAGKGRSGTVSCSYLISEEGWTATDAMQRFTEKRMRPGFGSGISIPSQVRWVGYVDRWTKGGKIYVERQVEVMEVHVWGLRDGVKISVEGYVDEGKVIKSFHTFSKAERDIVKGGINRENGFADVAWQLMGKKEKENAQDANKDNAEEIKTAERVDSDVFQPSSGDVIFRPSSRVVLPSSDINIDFERRNVSKYGGFTMVTSVAHVWFNTFFEGRGPEQQGIADDAGVFEIEFDAMDGIKGSSRKGTRAFDKMSVVWKAVTDEGGNHTPGVVITEPKEGEEVPQARPADWKKGNDEKSEDFEKKLGMREATSESADISRASSMRTDTTVESDKKDELEDVRPFTGTKSGEVAEKRGTKEENPNSRKQHTTADSMNSENERPARPQPTAALQNESSIKTLPDTTVTKEQIEGTVERIRETSPTTIRSAAPSSGNETRAAEEGAHPPTANLPGGISEDQMPTHHNHMLGSVKLGKNVDSSS</sequence>
<dbReference type="CDD" id="cd14497">
    <property type="entry name" value="PTP_PTEN-like"/>
    <property type="match status" value="1"/>
</dbReference>
<dbReference type="GO" id="GO:0005829">
    <property type="term" value="C:cytosol"/>
    <property type="evidence" value="ECO:0007669"/>
    <property type="project" value="TreeGrafter"/>
</dbReference>
<dbReference type="GeneID" id="35604735"/>
<feature type="region of interest" description="Disordered" evidence="3">
    <location>
        <begin position="387"/>
        <end position="602"/>
    </location>
</feature>
<protein>
    <recommendedName>
        <fullName evidence="1">phosphatidylinositol-3,4,5-trisphosphate 3-phosphatase</fullName>
        <ecNumber evidence="1">3.1.3.67</ecNumber>
    </recommendedName>
</protein>
<dbReference type="EMBL" id="FJUY01000018">
    <property type="protein sequence ID" value="CZT23954.1"/>
    <property type="molecule type" value="Genomic_DNA"/>
</dbReference>
<dbReference type="PROSITE" id="PS51181">
    <property type="entry name" value="PPASE_TENSIN"/>
    <property type="match status" value="1"/>
</dbReference>
<accession>A0A2D3VMH0</accession>
<evidence type="ECO:0000259" key="4">
    <source>
        <dbReference type="PROSITE" id="PS50056"/>
    </source>
</evidence>
<feature type="compositionally biased region" description="Polar residues" evidence="3">
    <location>
        <begin position="511"/>
        <end position="529"/>
    </location>
</feature>
<feature type="domain" description="Phosphatase tensin-type" evidence="5">
    <location>
        <begin position="11"/>
        <end position="185"/>
    </location>
</feature>
<dbReference type="Proteomes" id="UP000225277">
    <property type="component" value="Unassembled WGS sequence"/>
</dbReference>
<evidence type="ECO:0000313" key="7">
    <source>
        <dbReference type="Proteomes" id="UP000225277"/>
    </source>
</evidence>
<dbReference type="Pfam" id="PF00782">
    <property type="entry name" value="DSPc"/>
    <property type="match status" value="1"/>
</dbReference>
<dbReference type="OrthoDB" id="16692at2759"/>
<dbReference type="PROSITE" id="PS00383">
    <property type="entry name" value="TYR_PHOSPHATASE_1"/>
    <property type="match status" value="1"/>
</dbReference>
<dbReference type="GO" id="GO:0016314">
    <property type="term" value="F:phosphatidylinositol-3,4,5-trisphosphate 3-phosphatase activity"/>
    <property type="evidence" value="ECO:0007669"/>
    <property type="project" value="UniProtKB-EC"/>
</dbReference>
<dbReference type="SUPFAM" id="SSF52799">
    <property type="entry name" value="(Phosphotyrosine protein) phosphatases II"/>
    <property type="match status" value="1"/>
</dbReference>
<dbReference type="GO" id="GO:0046856">
    <property type="term" value="P:phosphatidylinositol dephosphorylation"/>
    <property type="evidence" value="ECO:0007669"/>
    <property type="project" value="TreeGrafter"/>
</dbReference>
<dbReference type="EC" id="3.1.3.67" evidence="1"/>
<keyword evidence="7" id="KW-1185">Reference proteome</keyword>
<name>A0A2D3VMH0_9PEZI</name>
<dbReference type="PROSITE" id="PS50056">
    <property type="entry name" value="TYR_PHOSPHATASE_2"/>
    <property type="match status" value="1"/>
</dbReference>
<proteinExistence type="predicted"/>
<dbReference type="InterPro" id="IPR000387">
    <property type="entry name" value="Tyr_Pase_dom"/>
</dbReference>
<dbReference type="GO" id="GO:0043491">
    <property type="term" value="P:phosphatidylinositol 3-kinase/protein kinase B signal transduction"/>
    <property type="evidence" value="ECO:0007669"/>
    <property type="project" value="TreeGrafter"/>
</dbReference>
<evidence type="ECO:0000256" key="2">
    <source>
        <dbReference type="ARBA" id="ARBA00022801"/>
    </source>
</evidence>
<feature type="domain" description="Tyrosine specific protein phosphatases" evidence="4">
    <location>
        <begin position="97"/>
        <end position="157"/>
    </location>
</feature>
<dbReference type="PANTHER" id="PTHR12305">
    <property type="entry name" value="PHOSPHATASE WITH HOMOLOGY TO TENSIN"/>
    <property type="match status" value="1"/>
</dbReference>
<evidence type="ECO:0000256" key="3">
    <source>
        <dbReference type="SAM" id="MobiDB-lite"/>
    </source>
</evidence>
<dbReference type="InterPro" id="IPR029023">
    <property type="entry name" value="Tensin_phosphatase"/>
</dbReference>
<dbReference type="AlphaFoldDB" id="A0A2D3VMH0"/>
<dbReference type="GO" id="GO:0042995">
    <property type="term" value="C:cell projection"/>
    <property type="evidence" value="ECO:0007669"/>
    <property type="project" value="TreeGrafter"/>
</dbReference>
<feature type="compositionally biased region" description="Polar residues" evidence="3">
    <location>
        <begin position="542"/>
        <end position="557"/>
    </location>
</feature>
<keyword evidence="2" id="KW-0378">Hydrolase</keyword>
<dbReference type="InterPro" id="IPR029021">
    <property type="entry name" value="Prot-tyrosine_phosphatase-like"/>
</dbReference>
<dbReference type="InterPro" id="IPR051281">
    <property type="entry name" value="Dual-spec_lipid-protein_phosph"/>
</dbReference>
<dbReference type="Gene3D" id="3.90.190.10">
    <property type="entry name" value="Protein tyrosine phosphatase superfamily"/>
    <property type="match status" value="1"/>
</dbReference>
<feature type="compositionally biased region" description="Basic and acidic residues" evidence="3">
    <location>
        <begin position="453"/>
        <end position="464"/>
    </location>
</feature>
<dbReference type="GO" id="GO:0004725">
    <property type="term" value="F:protein tyrosine phosphatase activity"/>
    <property type="evidence" value="ECO:0007669"/>
    <property type="project" value="TreeGrafter"/>
</dbReference>
<dbReference type="GO" id="GO:0005886">
    <property type="term" value="C:plasma membrane"/>
    <property type="evidence" value="ECO:0007669"/>
    <property type="project" value="TreeGrafter"/>
</dbReference>
<gene>
    <name evidence="6" type="ORF">RCC_09670</name>
</gene>
<feature type="compositionally biased region" description="Basic and acidic residues" evidence="3">
    <location>
        <begin position="530"/>
        <end position="541"/>
    </location>
</feature>
<feature type="compositionally biased region" description="Basic and acidic residues" evidence="3">
    <location>
        <begin position="473"/>
        <end position="486"/>
    </location>
</feature>
<dbReference type="RefSeq" id="XP_023630678.1">
    <property type="nucleotide sequence ID" value="XM_023774910.1"/>
</dbReference>
<feature type="compositionally biased region" description="Polar residues" evidence="3">
    <location>
        <begin position="435"/>
        <end position="451"/>
    </location>
</feature>
<feature type="compositionally biased region" description="Basic and acidic residues" evidence="3">
    <location>
        <begin position="411"/>
        <end position="434"/>
    </location>
</feature>
<dbReference type="InterPro" id="IPR000340">
    <property type="entry name" value="Dual-sp_phosphatase_cat-dom"/>
</dbReference>